<dbReference type="KEGG" id="ipc:IPA_00910"/>
<dbReference type="AlphaFoldDB" id="A0A977PJ20"/>
<dbReference type="Pfam" id="PF01972">
    <property type="entry name" value="SDH_protease"/>
    <property type="match status" value="1"/>
</dbReference>
<sequence length="282" mass="31816">MDIIGLLFWLLLFSVIAEPLLEYQRVKAARMAILKRIEDKYGYRVITLIHRQERVGFFGVPIYRFIDIEDSEAVVRAIRSTPKDKPIMIILHTPGGMVLAASQIAHALHKHPAKTVAVVPHYAMSGGTLIAIAADEIWMDPAAALGPLDPQIPVDMQHLPAPSLVKVIKEKGKEASDKFLVYGDVAEKALKEMYDTVLKFLKSKMDEEKAKAVAEELVMGKYTHDYPLFYEKVKELGLPVKDKVPPEVYELMELYPQAQAQRPGVEYLPYHMPQPQKRSNTA</sequence>
<dbReference type="GO" id="GO:0016020">
    <property type="term" value="C:membrane"/>
    <property type="evidence" value="ECO:0007669"/>
    <property type="project" value="InterPro"/>
</dbReference>
<evidence type="ECO:0000313" key="1">
    <source>
        <dbReference type="EMBL" id="UXD21181.1"/>
    </source>
</evidence>
<dbReference type="InterPro" id="IPR029045">
    <property type="entry name" value="ClpP/crotonase-like_dom_sf"/>
</dbReference>
<keyword evidence="2" id="KW-1185">Reference proteome</keyword>
<gene>
    <name evidence="1" type="ORF">IPA_00910</name>
</gene>
<protein>
    <recommendedName>
        <fullName evidence="3">Serine protease, ClpP class</fullName>
    </recommendedName>
</protein>
<dbReference type="NCBIfam" id="NF047768">
    <property type="entry name" value="Clp_like_SDH"/>
    <property type="match status" value="1"/>
</dbReference>
<dbReference type="Proteomes" id="UP001063698">
    <property type="component" value="Chromosome"/>
</dbReference>
<organism evidence="1 2">
    <name type="scientific">Ignicoccus pacificus DSM 13166</name>
    <dbReference type="NCBI Taxonomy" id="940294"/>
    <lineage>
        <taxon>Archaea</taxon>
        <taxon>Thermoproteota</taxon>
        <taxon>Thermoprotei</taxon>
        <taxon>Desulfurococcales</taxon>
        <taxon>Desulfurococcaceae</taxon>
        <taxon>Ignicoccus</taxon>
    </lineage>
</organism>
<proteinExistence type="predicted"/>
<evidence type="ECO:0000313" key="2">
    <source>
        <dbReference type="Proteomes" id="UP001063698"/>
    </source>
</evidence>
<dbReference type="PANTHER" id="PTHR35984:SF1">
    <property type="entry name" value="PERIPLASMIC SERINE PROTEASE"/>
    <property type="match status" value="1"/>
</dbReference>
<dbReference type="PANTHER" id="PTHR35984">
    <property type="entry name" value="PERIPLASMIC SERINE PROTEASE"/>
    <property type="match status" value="1"/>
</dbReference>
<reference evidence="1" key="1">
    <citation type="submission" date="2013-11" db="EMBL/GenBank/DDBJ databases">
        <title>Comparative genomics of Ignicoccus.</title>
        <authorList>
            <person name="Podar M."/>
        </authorList>
    </citation>
    <scope>NUCLEOTIDE SEQUENCE</scope>
    <source>
        <strain evidence="1">DSM 13166</strain>
    </source>
</reference>
<name>A0A977PJ20_9CREN</name>
<dbReference type="Gene3D" id="3.90.226.10">
    <property type="entry name" value="2-enoyl-CoA Hydratase, Chain A, domain 1"/>
    <property type="match status" value="1"/>
</dbReference>
<evidence type="ECO:0008006" key="3">
    <source>
        <dbReference type="Google" id="ProtNLM"/>
    </source>
</evidence>
<dbReference type="InterPro" id="IPR002825">
    <property type="entry name" value="Pept_S49_ser-pept_pro"/>
</dbReference>
<dbReference type="SUPFAM" id="SSF52096">
    <property type="entry name" value="ClpP/crotonase"/>
    <property type="match status" value="1"/>
</dbReference>
<dbReference type="EMBL" id="CP006868">
    <property type="protein sequence ID" value="UXD21181.1"/>
    <property type="molecule type" value="Genomic_DNA"/>
</dbReference>
<accession>A0A977PJ20</accession>